<evidence type="ECO:0000313" key="2">
    <source>
        <dbReference type="Proteomes" id="UP000507470"/>
    </source>
</evidence>
<dbReference type="EMBL" id="CACVKT020000960">
    <property type="protein sequence ID" value="CAC5364251.1"/>
    <property type="molecule type" value="Genomic_DNA"/>
</dbReference>
<accession>A0A6J8ABT6</accession>
<protein>
    <submittedName>
        <fullName evidence="1">Uncharacterized protein</fullName>
    </submittedName>
</protein>
<dbReference type="OrthoDB" id="10035901at2759"/>
<dbReference type="AlphaFoldDB" id="A0A6J8ABT6"/>
<keyword evidence="2" id="KW-1185">Reference proteome</keyword>
<dbReference type="PANTHER" id="PTHR47526:SF3">
    <property type="entry name" value="PHD-TYPE DOMAIN-CONTAINING PROTEIN"/>
    <property type="match status" value="1"/>
</dbReference>
<gene>
    <name evidence="1" type="ORF">MCOR_5365</name>
</gene>
<name>A0A6J8ABT6_MYTCO</name>
<dbReference type="Proteomes" id="UP000507470">
    <property type="component" value="Unassembled WGS sequence"/>
</dbReference>
<proteinExistence type="predicted"/>
<reference evidence="1 2" key="1">
    <citation type="submission" date="2020-06" db="EMBL/GenBank/DDBJ databases">
        <authorList>
            <person name="Li R."/>
            <person name="Bekaert M."/>
        </authorList>
    </citation>
    <scope>NUCLEOTIDE SEQUENCE [LARGE SCALE GENOMIC DNA]</scope>
    <source>
        <strain evidence="2">wild</strain>
    </source>
</reference>
<dbReference type="PANTHER" id="PTHR47526">
    <property type="entry name" value="ATP-DEPENDENT DNA HELICASE"/>
    <property type="match status" value="1"/>
</dbReference>
<evidence type="ECO:0000313" key="1">
    <source>
        <dbReference type="EMBL" id="CAC5364251.1"/>
    </source>
</evidence>
<sequence length="184" mass="21291">MEIKPVLTPAEERKLKVDQNCDKLKAPKGIVPDPLIDLTNRWITESKGVSMWPPTMYYQKNKDKSLSNRLMKDYKEGKAYSYFTSRWLKEVCYHHIDNNSSYRFLKAECTASQRINDVPHTTWILVEKVSGLGETCNHMVAILFKVDYAWQWDANNKSCTSKPCVWKSPSAQKSVVQPNKLSEL</sequence>
<organism evidence="1 2">
    <name type="scientific">Mytilus coruscus</name>
    <name type="common">Sea mussel</name>
    <dbReference type="NCBI Taxonomy" id="42192"/>
    <lineage>
        <taxon>Eukaryota</taxon>
        <taxon>Metazoa</taxon>
        <taxon>Spiralia</taxon>
        <taxon>Lophotrochozoa</taxon>
        <taxon>Mollusca</taxon>
        <taxon>Bivalvia</taxon>
        <taxon>Autobranchia</taxon>
        <taxon>Pteriomorphia</taxon>
        <taxon>Mytilida</taxon>
        <taxon>Mytiloidea</taxon>
        <taxon>Mytilidae</taxon>
        <taxon>Mytilinae</taxon>
        <taxon>Mytilus</taxon>
    </lineage>
</organism>